<keyword evidence="4" id="KW-0802">TPR repeat</keyword>
<evidence type="ECO:0000313" key="8">
    <source>
        <dbReference type="Proteomes" id="UP001257914"/>
    </source>
</evidence>
<dbReference type="InterPro" id="IPR003921">
    <property type="entry name" value="Cell_synth_C"/>
</dbReference>
<dbReference type="Gene3D" id="1.25.40.10">
    <property type="entry name" value="Tetratricopeptide repeat domain"/>
    <property type="match status" value="1"/>
</dbReference>
<keyword evidence="2 5" id="KW-0732">Signal</keyword>
<evidence type="ECO:0000256" key="5">
    <source>
        <dbReference type="SAM" id="SignalP"/>
    </source>
</evidence>
<protein>
    <submittedName>
        <fullName evidence="7">Cellulose synthase subunit BcsC-related outer membrane protein</fullName>
    </submittedName>
</protein>
<dbReference type="InterPro" id="IPR011990">
    <property type="entry name" value="TPR-like_helical_dom_sf"/>
</dbReference>
<comment type="function">
    <text evidence="1">Required for maximal bacterial cellulose synthesis.</text>
</comment>
<dbReference type="InterPro" id="IPR008410">
    <property type="entry name" value="BCSC_C"/>
</dbReference>
<organism evidence="7 8">
    <name type="scientific">Psychrosphaera aquimarina</name>
    <dbReference type="NCBI Taxonomy" id="2044854"/>
    <lineage>
        <taxon>Bacteria</taxon>
        <taxon>Pseudomonadati</taxon>
        <taxon>Pseudomonadota</taxon>
        <taxon>Gammaproteobacteria</taxon>
        <taxon>Alteromonadales</taxon>
        <taxon>Pseudoalteromonadaceae</taxon>
        <taxon>Psychrosphaera</taxon>
    </lineage>
</organism>
<comment type="caution">
    <text evidence="7">The sequence shown here is derived from an EMBL/GenBank/DDBJ whole genome shotgun (WGS) entry which is preliminary data.</text>
</comment>
<evidence type="ECO:0000256" key="3">
    <source>
        <dbReference type="ARBA" id="ARBA00022737"/>
    </source>
</evidence>
<accession>A0ABU3R0N7</accession>
<dbReference type="Proteomes" id="UP001257914">
    <property type="component" value="Unassembled WGS sequence"/>
</dbReference>
<keyword evidence="8" id="KW-1185">Reference proteome</keyword>
<evidence type="ECO:0000256" key="1">
    <source>
        <dbReference type="ARBA" id="ARBA00003476"/>
    </source>
</evidence>
<gene>
    <name evidence="7" type="ORF">RT723_07545</name>
</gene>
<feature type="signal peptide" evidence="5">
    <location>
        <begin position="1"/>
        <end position="24"/>
    </location>
</feature>
<evidence type="ECO:0000256" key="4">
    <source>
        <dbReference type="ARBA" id="ARBA00022803"/>
    </source>
</evidence>
<sequence length="1282" mass="146866">MKINHMHWVLSVVFCLLLMNTHPAKSNEQGVNVLLEQLSFQMGQRNLFQAEKTLSKISKVAPNNLIYLQENIRFLAESARFEEARVSLLKIKTRLSIDEYNVLLQLLNIYQNNREVLSEARLLNTRKLYKQALDKYDGLFQSKDPHYSLALEYWDIITEVQPELEPTVLYKLEKLSKQYPANTRIKLAYFKYSLRAGLNKLAIYQELYLLTFNTVWQFEAKRLWQYGLLNTEVSETNKKGFLDYLERFPNDTWITYHYQDGLDTIKQHNILMRDPAYRAKIKLPIMLDNDDPLPEISLALETAKTKYANDQVVVISEGRLLFRKKDFNGAIAAFNRCIELFEPTPAVCVSLIRTTEYWALIDQVERDIVGQNFETAQDKINELYKFEDESNYHILLDGRLHETLGDLIIAEQLYLSLLAFDPLSRQVLVTIMEFKLNHYGKLNMDTWVSGLSLQQTNVLLSDYHALLIARIREKADARLLEGNEQDAEALLLSGLQIVQMHPWVTYDLARLYISQGDVTKALNLYQPISDKVEVKYSHSLILASLDMYDRAINVLKSIPPESRTESVLNDISDYEFALAMMKVDEATQHNRLSLLLRASDVYSNNLVYMSKIQQKMFQYGFLEQTVLLASALADSNLGSEVIKRVDVLLRLAQVQLITKQTDQAIDTLTQVYAEDDRSLVNNLDLADLSIDLLEQGDLPTQLDVKLTSLLDRQTSDYPSLADVWADNLRVAEVNQEPMKMWEALSHLVKLEPSQSYRFYQLFSLYEDHQDTLDISEQVFKDDYLIPFIQMYPFNPVGYDFAYRLYYRLPELNEDANSLMKKGYYTALMTDIGDPNEFDVRSFTTGDELIQQTATSDLSHLQKQKIQEYYDLMNSNESISKIEVNQGSWLVNRFQTAVREHSEKQNQRLELGVKQYSKSGGQGSSEYDLSVLSLTYAAPMDNAWLGMGEWYIKIDPTILNAGVLDVSDPANDTFGTIALCDDPCDNLLLRQERSGFSIALGFENESFIADIGTKPIGFELVDWVGGINYNNSIWNIGWSIGASKRPVTSSLLSYSGTEDPNSSIIWGGVSLYNMGLSLSYDQGTGWGIWALADAGAITGTEIKSNQRTRAMGGVYLDWFNRDWLTASIGLNLFTWQYQDDLSQFTLGQGGYYSPQKYMAASIPLNFYGRVGDFTYQVDLSISRSESGDDETMFYPNHPEYQAAFDLVSSDSFSGGDTKGQGYSANAMIEYKLTNHWIFGTNLTIQKSEFFSPNSLYFYLKYYFEPNLQPANRRPDPVSIYMDY</sequence>
<dbReference type="SUPFAM" id="SSF48452">
    <property type="entry name" value="TPR-like"/>
    <property type="match status" value="1"/>
</dbReference>
<name>A0ABU3R0N7_9GAMM</name>
<dbReference type="Pfam" id="PF05420">
    <property type="entry name" value="BCSC_C"/>
    <property type="match status" value="1"/>
</dbReference>
<feature type="chain" id="PRO_5046315189" evidence="5">
    <location>
        <begin position="25"/>
        <end position="1282"/>
    </location>
</feature>
<proteinExistence type="predicted"/>
<reference evidence="7 8" key="1">
    <citation type="submission" date="2023-10" db="EMBL/GenBank/DDBJ databases">
        <title>Psychrosphaera aquimaarina strain SW33 isolated from seawater.</title>
        <authorList>
            <person name="Bayburt H."/>
            <person name="Kim J.M."/>
            <person name="Choi B.J."/>
            <person name="Jeon C.O."/>
        </authorList>
    </citation>
    <scope>NUCLEOTIDE SEQUENCE [LARGE SCALE GENOMIC DNA]</scope>
    <source>
        <strain evidence="7 8">KCTC 52743</strain>
    </source>
</reference>
<feature type="domain" description="Cellulose synthase operon C C-terminal" evidence="6">
    <location>
        <begin position="943"/>
        <end position="1263"/>
    </location>
</feature>
<keyword evidence="3" id="KW-0677">Repeat</keyword>
<evidence type="ECO:0000259" key="6">
    <source>
        <dbReference type="Pfam" id="PF05420"/>
    </source>
</evidence>
<dbReference type="RefSeq" id="WP_315946524.1">
    <property type="nucleotide sequence ID" value="NZ_JAWCUA010000007.1"/>
</dbReference>
<dbReference type="PRINTS" id="PR01441">
    <property type="entry name" value="CELLSNTHASEC"/>
</dbReference>
<evidence type="ECO:0000256" key="2">
    <source>
        <dbReference type="ARBA" id="ARBA00022729"/>
    </source>
</evidence>
<dbReference type="EMBL" id="JAWCUA010000007">
    <property type="protein sequence ID" value="MDU0112853.1"/>
    <property type="molecule type" value="Genomic_DNA"/>
</dbReference>
<evidence type="ECO:0000313" key="7">
    <source>
        <dbReference type="EMBL" id="MDU0112853.1"/>
    </source>
</evidence>